<dbReference type="InterPro" id="IPR029069">
    <property type="entry name" value="HotDog_dom_sf"/>
</dbReference>
<protein>
    <recommendedName>
        <fullName evidence="7">Acyl-CoA thioesterase II</fullName>
    </recommendedName>
</protein>
<dbReference type="OrthoDB" id="68328at2759"/>
<evidence type="ECO:0000313" key="6">
    <source>
        <dbReference type="Proteomes" id="UP000000267"/>
    </source>
</evidence>
<dbReference type="InterPro" id="IPR025652">
    <property type="entry name" value="TesB_C"/>
</dbReference>
<dbReference type="InterPro" id="IPR042171">
    <property type="entry name" value="Acyl-CoA_hotdog"/>
</dbReference>
<evidence type="ECO:0000259" key="4">
    <source>
        <dbReference type="Pfam" id="PF13622"/>
    </source>
</evidence>
<dbReference type="PANTHER" id="PTHR11066">
    <property type="entry name" value="ACYL-COA THIOESTERASE"/>
    <property type="match status" value="1"/>
</dbReference>
<gene>
    <name evidence="5" type="ORF">Kpol_1050p37</name>
</gene>
<dbReference type="InterPro" id="IPR003703">
    <property type="entry name" value="Acyl_CoA_thio"/>
</dbReference>
<dbReference type="Pfam" id="PF02551">
    <property type="entry name" value="Acyl_CoA_thio"/>
    <property type="match status" value="1"/>
</dbReference>
<organism evidence="6">
    <name type="scientific">Vanderwaltozyma polyspora (strain ATCC 22028 / DSM 70294 / BCRC 21397 / CBS 2163 / NBRC 10782 / NRRL Y-8283 / UCD 57-17)</name>
    <name type="common">Kluyveromyces polysporus</name>
    <dbReference type="NCBI Taxonomy" id="436907"/>
    <lineage>
        <taxon>Eukaryota</taxon>
        <taxon>Fungi</taxon>
        <taxon>Dikarya</taxon>
        <taxon>Ascomycota</taxon>
        <taxon>Saccharomycotina</taxon>
        <taxon>Saccharomycetes</taxon>
        <taxon>Saccharomycetales</taxon>
        <taxon>Saccharomycetaceae</taxon>
        <taxon>Vanderwaltozyma</taxon>
    </lineage>
</organism>
<comment type="similarity">
    <text evidence="1">Belongs to the C/M/P thioester hydrolase family.</text>
</comment>
<dbReference type="CDD" id="cd03444">
    <property type="entry name" value="Thioesterase_II_repeat1"/>
    <property type="match status" value="1"/>
</dbReference>
<feature type="domain" description="Acyl-CoA thioesterase 2 C-terminal" evidence="3">
    <location>
        <begin position="216"/>
        <end position="315"/>
    </location>
</feature>
<dbReference type="PANTHER" id="PTHR11066:SF34">
    <property type="entry name" value="ACYL-COENZYME A THIOESTERASE 8"/>
    <property type="match status" value="1"/>
</dbReference>
<dbReference type="EMBL" id="DS480381">
    <property type="protein sequence ID" value="EDO19180.1"/>
    <property type="molecule type" value="Genomic_DNA"/>
</dbReference>
<dbReference type="InterPro" id="IPR049449">
    <property type="entry name" value="TesB_ACOT8-like_N"/>
</dbReference>
<dbReference type="PhylomeDB" id="A7TET4"/>
<evidence type="ECO:0008006" key="7">
    <source>
        <dbReference type="Google" id="ProtNLM"/>
    </source>
</evidence>
<dbReference type="GeneID" id="5547511"/>
<accession>A7TET4</accession>
<dbReference type="InParanoid" id="A7TET4"/>
<dbReference type="GO" id="GO:0052816">
    <property type="term" value="F:long-chain fatty acyl-CoA hydrolase activity"/>
    <property type="evidence" value="ECO:0007669"/>
    <property type="project" value="EnsemblFungi"/>
</dbReference>
<dbReference type="GO" id="GO:0005782">
    <property type="term" value="C:peroxisomal matrix"/>
    <property type="evidence" value="ECO:0007669"/>
    <property type="project" value="TreeGrafter"/>
</dbReference>
<evidence type="ECO:0000256" key="1">
    <source>
        <dbReference type="ARBA" id="ARBA00006538"/>
    </source>
</evidence>
<dbReference type="FunCoup" id="A7TET4">
    <property type="interactions" value="192"/>
</dbReference>
<dbReference type="GO" id="GO:0006637">
    <property type="term" value="P:acyl-CoA metabolic process"/>
    <property type="evidence" value="ECO:0007669"/>
    <property type="project" value="InterPro"/>
</dbReference>
<reference evidence="5 6" key="1">
    <citation type="journal article" date="2007" name="Proc. Natl. Acad. Sci. U.S.A.">
        <title>Independent sorting-out of thousands of duplicated gene pairs in two yeast species descended from a whole-genome duplication.</title>
        <authorList>
            <person name="Scannell D.R."/>
            <person name="Frank A.C."/>
            <person name="Conant G.C."/>
            <person name="Byrne K.P."/>
            <person name="Woolfit M."/>
            <person name="Wolfe K.H."/>
        </authorList>
    </citation>
    <scope>NUCLEOTIDE SEQUENCE [LARGE SCALE GENOMIC DNA]</scope>
    <source>
        <strain evidence="6">ATCC 22028 / DSM 70294 / BCRC 21397 / CBS 2163 / NBRC 10782 / NRRL Y-8283 / UCD 57-17</strain>
    </source>
</reference>
<proteinExistence type="inferred from homology"/>
<dbReference type="RefSeq" id="XP_001647038.1">
    <property type="nucleotide sequence ID" value="XM_001646988.1"/>
</dbReference>
<sequence length="328" mass="38390">MNNRLANLERILELTPLSASRFVTSYLPAAPFGGKGTFGGTLVAQALLAALYTVPEDFEPTSLHGYFVNAGNPSVMIQYHVSDLRHGRNFIHKQVKGYQHEKVVYTAMILFSAKKTHDSLHHFKKLDVSKLPKVSSFYRADELFEESVGKKVKNYQNLNEGFQDLTYVDRNIENFKHGVLDYRFPKDLFYSNKKYDLLRYYINCRQHVTKVYRRDRYEKITPANDPRYSYVALAYLSDSYFLFVLPYFHNLPIYSHKFSVSLDHSIHFHQQPDVNDFLLFEIRNPRSNLDKHLMEGEYFSRKTGEIVASVVQEGYVVYDREEEIRAKF</sequence>
<dbReference type="KEGG" id="vpo:Kpol_1050p37"/>
<dbReference type="Proteomes" id="UP000000267">
    <property type="component" value="Unassembled WGS sequence"/>
</dbReference>
<evidence type="ECO:0000313" key="5">
    <source>
        <dbReference type="EMBL" id="EDO19180.1"/>
    </source>
</evidence>
<dbReference type="Gene3D" id="2.40.160.210">
    <property type="entry name" value="Acyl-CoA thioesterase, double hotdog domain"/>
    <property type="match status" value="1"/>
</dbReference>
<evidence type="ECO:0000259" key="3">
    <source>
        <dbReference type="Pfam" id="PF02551"/>
    </source>
</evidence>
<keyword evidence="2" id="KW-0378">Hydrolase</keyword>
<name>A7TET4_VANPO</name>
<dbReference type="GO" id="GO:0008474">
    <property type="term" value="F:palmitoyl-(protein) hydrolase activity"/>
    <property type="evidence" value="ECO:0007669"/>
    <property type="project" value="EnsemblFungi"/>
</dbReference>
<dbReference type="AlphaFoldDB" id="A7TET4"/>
<dbReference type="OMA" id="QVWFRTN"/>
<dbReference type="GO" id="GO:0006635">
    <property type="term" value="P:fatty acid beta-oxidation"/>
    <property type="evidence" value="ECO:0007669"/>
    <property type="project" value="EnsemblFungi"/>
</dbReference>
<evidence type="ECO:0000256" key="2">
    <source>
        <dbReference type="ARBA" id="ARBA00022801"/>
    </source>
</evidence>
<dbReference type="CDD" id="cd03445">
    <property type="entry name" value="Thioesterase_II_repeat2"/>
    <property type="match status" value="1"/>
</dbReference>
<dbReference type="Pfam" id="PF13622">
    <property type="entry name" value="4HBT_3"/>
    <property type="match status" value="1"/>
</dbReference>
<dbReference type="eggNOG" id="KOG3016">
    <property type="taxonomic scope" value="Eukaryota"/>
</dbReference>
<feature type="domain" description="Acyl-CoA thioesterase-like N-terminal HotDog" evidence="4">
    <location>
        <begin position="34"/>
        <end position="111"/>
    </location>
</feature>
<keyword evidence="6" id="KW-1185">Reference proteome</keyword>
<dbReference type="HOGENOM" id="CLU_032690_2_0_1"/>
<dbReference type="STRING" id="436907.A7TET4"/>
<dbReference type="SUPFAM" id="SSF54637">
    <property type="entry name" value="Thioesterase/thiol ester dehydrase-isomerase"/>
    <property type="match status" value="2"/>
</dbReference>